<name>A0A9P7E5L1_9AGAM</name>
<proteinExistence type="predicted"/>
<gene>
    <name evidence="1" type="ORF">BJ212DRAFT_558741</name>
</gene>
<comment type="caution">
    <text evidence="1">The sequence shown here is derived from an EMBL/GenBank/DDBJ whole genome shotgun (WGS) entry which is preliminary data.</text>
</comment>
<dbReference type="AlphaFoldDB" id="A0A9P7E5L1"/>
<sequence>MIFLPAILNFLERELENPLRNRVRFILYCGIQPDWGCDQAVTTYVRLAAEPLFFAYRALKLVLLHVMPRIFPAVHVGHDLHFCVCSASLLVTTTRFLGCLLMNICQSVNIGKQSRAAALGLLIYEHIITIEDEVECQSDSSHCSC</sequence>
<evidence type="ECO:0000313" key="1">
    <source>
        <dbReference type="EMBL" id="KAG1811170.1"/>
    </source>
</evidence>
<evidence type="ECO:0000313" key="2">
    <source>
        <dbReference type="Proteomes" id="UP000807769"/>
    </source>
</evidence>
<dbReference type="OrthoDB" id="3038503at2759"/>
<organism evidence="1 2">
    <name type="scientific">Suillus subaureus</name>
    <dbReference type="NCBI Taxonomy" id="48587"/>
    <lineage>
        <taxon>Eukaryota</taxon>
        <taxon>Fungi</taxon>
        <taxon>Dikarya</taxon>
        <taxon>Basidiomycota</taxon>
        <taxon>Agaricomycotina</taxon>
        <taxon>Agaricomycetes</taxon>
        <taxon>Agaricomycetidae</taxon>
        <taxon>Boletales</taxon>
        <taxon>Suillineae</taxon>
        <taxon>Suillaceae</taxon>
        <taxon>Suillus</taxon>
    </lineage>
</organism>
<dbReference type="GeneID" id="64637530"/>
<dbReference type="EMBL" id="JABBWG010000030">
    <property type="protein sequence ID" value="KAG1811170.1"/>
    <property type="molecule type" value="Genomic_DNA"/>
</dbReference>
<protein>
    <submittedName>
        <fullName evidence="1">Uncharacterized protein</fullName>
    </submittedName>
</protein>
<accession>A0A9P7E5L1</accession>
<dbReference type="Proteomes" id="UP000807769">
    <property type="component" value="Unassembled WGS sequence"/>
</dbReference>
<dbReference type="RefSeq" id="XP_041189830.1">
    <property type="nucleotide sequence ID" value="XM_041343514.1"/>
</dbReference>
<keyword evidence="2" id="KW-1185">Reference proteome</keyword>
<reference evidence="1" key="1">
    <citation type="journal article" date="2020" name="New Phytol.">
        <title>Comparative genomics reveals dynamic genome evolution in host specialist ectomycorrhizal fungi.</title>
        <authorList>
            <person name="Lofgren L.A."/>
            <person name="Nguyen N.H."/>
            <person name="Vilgalys R."/>
            <person name="Ruytinx J."/>
            <person name="Liao H.L."/>
            <person name="Branco S."/>
            <person name="Kuo A."/>
            <person name="LaButti K."/>
            <person name="Lipzen A."/>
            <person name="Andreopoulos W."/>
            <person name="Pangilinan J."/>
            <person name="Riley R."/>
            <person name="Hundley H."/>
            <person name="Na H."/>
            <person name="Barry K."/>
            <person name="Grigoriev I.V."/>
            <person name="Stajich J.E."/>
            <person name="Kennedy P.G."/>
        </authorList>
    </citation>
    <scope>NUCLEOTIDE SEQUENCE</scope>
    <source>
        <strain evidence="1">MN1</strain>
    </source>
</reference>